<dbReference type="Proteomes" id="UP000214646">
    <property type="component" value="Unassembled WGS sequence"/>
</dbReference>
<dbReference type="AlphaFoldDB" id="A0A225DH92"/>
<gene>
    <name evidence="2" type="ORF">FRUB_06116</name>
    <name evidence="1" type="ORF">FRUB_06411</name>
</gene>
<evidence type="ECO:0000313" key="3">
    <source>
        <dbReference type="Proteomes" id="UP000214646"/>
    </source>
</evidence>
<organism evidence="2 3">
    <name type="scientific">Fimbriiglobus ruber</name>
    <dbReference type="NCBI Taxonomy" id="1908690"/>
    <lineage>
        <taxon>Bacteria</taxon>
        <taxon>Pseudomonadati</taxon>
        <taxon>Planctomycetota</taxon>
        <taxon>Planctomycetia</taxon>
        <taxon>Gemmatales</taxon>
        <taxon>Gemmataceae</taxon>
        <taxon>Fimbriiglobus</taxon>
    </lineage>
</organism>
<comment type="caution">
    <text evidence="2">The sequence shown here is derived from an EMBL/GenBank/DDBJ whole genome shotgun (WGS) entry which is preliminary data.</text>
</comment>
<sequence length="662" mass="75196">MEKPIVVYHAAAMGNWQDVVTDQLALLRDCGHTEIRLSHVGHGLDWLLDRTARAGIDATLVRSDPNTDHYETFALMEIDRLAKEEKVNAPILYLHTKGVSAPHHYCKQKWRRLMEEYVVRRWRDNLAYLADHDVVGVNWWQDGESHFSGNFWIARPDWLRRLPPFAAFHEAKQRVRYSCEMWIGAAPGCRPKSLVCAGERFWEDHYDFDRWLNRAAVESHFTGPVAPIPAAVRALYEEYVGRVSSPDMAASWQTLAKLWSVAVERKARKILDLGSGVSSVVLRSLPHAPEVWSVDDHPGWLARTFLFLADRGIRTDRLVTLDTFSRTAPADFDLVFYDLGSIEKRVEMMGWAADRVRPGGVLLLDDYNRPSVAARAAEVLSGWRVEPLPETRDGYGRFAGLAARPRTDGGKTPVIIVCRDRLTDLLELVAWLERAGETNIVFLDNDSAYPPLVRYLEATRYTVIRTGRNAGHAAPWEYAREFMDVPYVVTDPDIVPVAECPLDAIVRFRKLLDLDPTADKVGFSLKIDDLPAHYTHAETARAWESKFWADYDSELGAYRAPIDTTFALYRPGAILNPSTPGWARALRTAPPYTARHMPWYVNSAEPTAEEVFYRVRMDRDVSHWNREDCPYPPQRASPDASFATRQELSDLASVNRTVPAGL</sequence>
<proteinExistence type="predicted"/>
<evidence type="ECO:0000313" key="2">
    <source>
        <dbReference type="EMBL" id="OWK39034.1"/>
    </source>
</evidence>
<dbReference type="RefSeq" id="WP_088257028.1">
    <property type="nucleotide sequence ID" value="NZ_NIDE01000011.1"/>
</dbReference>
<dbReference type="InterPro" id="IPR029063">
    <property type="entry name" value="SAM-dependent_MTases_sf"/>
</dbReference>
<dbReference type="Gene3D" id="3.40.50.150">
    <property type="entry name" value="Vaccinia Virus protein VP39"/>
    <property type="match status" value="1"/>
</dbReference>
<dbReference type="InterPro" id="IPR029044">
    <property type="entry name" value="Nucleotide-diphossugar_trans"/>
</dbReference>
<dbReference type="SUPFAM" id="SSF53335">
    <property type="entry name" value="S-adenosyl-L-methionine-dependent methyltransferases"/>
    <property type="match status" value="1"/>
</dbReference>
<reference evidence="3" key="1">
    <citation type="submission" date="2017-06" db="EMBL/GenBank/DDBJ databases">
        <title>Genome analysis of Fimbriiglobus ruber SP5, the first member of the order Planctomycetales with confirmed chitinolytic capability.</title>
        <authorList>
            <person name="Ravin N.V."/>
            <person name="Rakitin A.L."/>
            <person name="Ivanova A.A."/>
            <person name="Beletsky A.V."/>
            <person name="Kulichevskaya I.S."/>
            <person name="Mardanov A.V."/>
            <person name="Dedysh S.N."/>
        </authorList>
    </citation>
    <scope>NUCLEOTIDE SEQUENCE [LARGE SCALE GENOMIC DNA]</scope>
    <source>
        <strain evidence="3">SP5</strain>
    </source>
</reference>
<dbReference type="OrthoDB" id="2985849at2"/>
<dbReference type="SUPFAM" id="SSF53448">
    <property type="entry name" value="Nucleotide-diphospho-sugar transferases"/>
    <property type="match status" value="1"/>
</dbReference>
<protein>
    <submittedName>
        <fullName evidence="2">Uncharacterized protein</fullName>
    </submittedName>
</protein>
<reference evidence="2" key="2">
    <citation type="journal article" date="2018" name="Appl. Environ. Microbiol.">
        <title>Genome Analysis of Fimbriiglobus ruber SP5(T), a Planctomycete with Confirmed Chitinolytic Capability.</title>
        <authorList>
            <person name="Ravin N.V."/>
            <person name="Rakitin A.L."/>
            <person name="Ivanova A.A."/>
            <person name="Beletsky A.V."/>
            <person name="Kulichevskaya I.S."/>
            <person name="Mardanov A.V."/>
            <person name="Dedysh S.N."/>
        </authorList>
    </citation>
    <scope>NUCLEOTIDE SEQUENCE</scope>
    <source>
        <strain evidence="2">SP5</strain>
    </source>
</reference>
<dbReference type="EMBL" id="NIDE01000014">
    <property type="protein sequence ID" value="OWK37291.1"/>
    <property type="molecule type" value="Genomic_DNA"/>
</dbReference>
<dbReference type="EMBL" id="NIDE01000011">
    <property type="protein sequence ID" value="OWK39034.1"/>
    <property type="molecule type" value="Genomic_DNA"/>
</dbReference>
<accession>A0A225DH92</accession>
<name>A0A225DH92_9BACT</name>
<evidence type="ECO:0000313" key="1">
    <source>
        <dbReference type="EMBL" id="OWK37291.1"/>
    </source>
</evidence>
<keyword evidence="3" id="KW-1185">Reference proteome</keyword>